<evidence type="ECO:0000259" key="2">
    <source>
        <dbReference type="PROSITE" id="PS50263"/>
    </source>
</evidence>
<evidence type="ECO:0000313" key="3">
    <source>
        <dbReference type="EMBL" id="AIF41693.1"/>
    </source>
</evidence>
<dbReference type="GeneID" id="41841970"/>
<dbReference type="PROSITE" id="PS50263">
    <property type="entry name" value="CN_HYDROLASE"/>
    <property type="match status" value="1"/>
</dbReference>
<dbReference type="eggNOG" id="COG0388">
    <property type="taxonomic scope" value="Bacteria"/>
</dbReference>
<dbReference type="RefSeq" id="WP_038571794.1">
    <property type="nucleotide sequence ID" value="NZ_CP008889.1"/>
</dbReference>
<dbReference type="SUPFAM" id="SSF56317">
    <property type="entry name" value="Carbon-nitrogen hydrolase"/>
    <property type="match status" value="1"/>
</dbReference>
<dbReference type="EMBL" id="CP008889">
    <property type="protein sequence ID" value="AIF41693.1"/>
    <property type="molecule type" value="Genomic_DNA"/>
</dbReference>
<keyword evidence="1" id="KW-0378">Hydrolase</keyword>
<dbReference type="PANTHER" id="PTHR43674">
    <property type="entry name" value="NITRILASE C965.09-RELATED"/>
    <property type="match status" value="1"/>
</dbReference>
<name>A0A075JNJ3_9MICO</name>
<gene>
    <name evidence="3" type="ORF">HX89_13000</name>
</gene>
<dbReference type="AlphaFoldDB" id="A0A075JNJ3"/>
<dbReference type="InterPro" id="IPR036526">
    <property type="entry name" value="C-N_Hydrolase_sf"/>
</dbReference>
<dbReference type="GO" id="GO:0050126">
    <property type="term" value="F:N-carbamoylputrescine amidase activity"/>
    <property type="evidence" value="ECO:0007669"/>
    <property type="project" value="TreeGrafter"/>
</dbReference>
<dbReference type="HOGENOM" id="CLU_030130_3_1_11"/>
<dbReference type="Proteomes" id="UP000027986">
    <property type="component" value="Chromosome"/>
</dbReference>
<keyword evidence="4" id="KW-1185">Reference proteome</keyword>
<proteinExistence type="predicted"/>
<evidence type="ECO:0000256" key="1">
    <source>
        <dbReference type="ARBA" id="ARBA00022801"/>
    </source>
</evidence>
<dbReference type="InterPro" id="IPR050345">
    <property type="entry name" value="Aliph_Amidase/BUP"/>
</dbReference>
<accession>A0A075JNJ3</accession>
<sequence>MRIAVMQDKAVVGDVDANLAIIDARAGEAAARRADVLVTPELFLAGYAPKRLHAVDPTQQTDIASALAATAARHGIAVLASHPEIATADTPAARGGGAPGETARHIAATLFDTDGRPVLHYRKVNLFDDDEAAAFSPGTDAPTTVELAGMRVSVIICFDVEYPEMTRAAALAGADVVLVPTALTAGFDDVPQVLVRARALENGVGLAYANHVGVEDGLTFGGGSVIVGPDSGLLAQGGDGAELLIADITRDDVAAARDAVPYLAKLRRDTYASWR</sequence>
<evidence type="ECO:0000313" key="4">
    <source>
        <dbReference type="Proteomes" id="UP000027986"/>
    </source>
</evidence>
<dbReference type="OrthoDB" id="9811121at2"/>
<dbReference type="Pfam" id="PF00795">
    <property type="entry name" value="CN_hydrolase"/>
    <property type="match status" value="1"/>
</dbReference>
<dbReference type="PANTHER" id="PTHR43674:SF2">
    <property type="entry name" value="BETA-UREIDOPROPIONASE"/>
    <property type="match status" value="1"/>
</dbReference>
<dbReference type="InterPro" id="IPR003010">
    <property type="entry name" value="C-N_Hydrolase"/>
</dbReference>
<organism evidence="3 4">
    <name type="scientific">Dermacoccus nishinomiyaensis</name>
    <dbReference type="NCBI Taxonomy" id="1274"/>
    <lineage>
        <taxon>Bacteria</taxon>
        <taxon>Bacillati</taxon>
        <taxon>Actinomycetota</taxon>
        <taxon>Actinomycetes</taxon>
        <taxon>Micrococcales</taxon>
        <taxon>Dermacoccaceae</taxon>
        <taxon>Dermacoccus</taxon>
    </lineage>
</organism>
<reference evidence="3 4" key="1">
    <citation type="submission" date="2014-07" db="EMBL/GenBank/DDBJ databases">
        <title>Genome Sequencing of Dermacoccus nishinomiyaensis.</title>
        <authorList>
            <person name="Hong K.W."/>
            <person name="Chan K.G."/>
        </authorList>
    </citation>
    <scope>NUCLEOTIDE SEQUENCE [LARGE SCALE GENOMIC DNA]</scope>
    <source>
        <strain evidence="3 4">M25</strain>
    </source>
</reference>
<dbReference type="Gene3D" id="3.60.110.10">
    <property type="entry name" value="Carbon-nitrogen hydrolase"/>
    <property type="match status" value="1"/>
</dbReference>
<dbReference type="KEGG" id="dni:HX89_13000"/>
<dbReference type="GO" id="GO:0033388">
    <property type="term" value="P:putrescine biosynthetic process from arginine"/>
    <property type="evidence" value="ECO:0007669"/>
    <property type="project" value="TreeGrafter"/>
</dbReference>
<feature type="domain" description="CN hydrolase" evidence="2">
    <location>
        <begin position="1"/>
        <end position="250"/>
    </location>
</feature>
<protein>
    <recommendedName>
        <fullName evidence="2">CN hydrolase domain-containing protein</fullName>
    </recommendedName>
</protein>